<dbReference type="PANTHER" id="PTHR48100:SF54">
    <property type="entry name" value="PHOSPHATASE SPAC5H10.03-RELATED"/>
    <property type="match status" value="1"/>
</dbReference>
<gene>
    <name evidence="3" type="ORF">MSP1404_LOCUS11997</name>
</gene>
<evidence type="ECO:0000313" key="3">
    <source>
        <dbReference type="EMBL" id="CAD8594592.1"/>
    </source>
</evidence>
<organism evidence="3">
    <name type="scientific">Micromonas pusilla</name>
    <name type="common">Picoplanktonic green alga</name>
    <name type="synonym">Chromulina pusilla</name>
    <dbReference type="NCBI Taxonomy" id="38833"/>
    <lineage>
        <taxon>Eukaryota</taxon>
        <taxon>Viridiplantae</taxon>
        <taxon>Chlorophyta</taxon>
        <taxon>Mamiellophyceae</taxon>
        <taxon>Mamiellales</taxon>
        <taxon>Mamiellaceae</taxon>
        <taxon>Micromonas</taxon>
    </lineage>
</organism>
<dbReference type="InterPro" id="IPR050275">
    <property type="entry name" value="PGM_Phosphatase"/>
</dbReference>
<dbReference type="Gene3D" id="3.40.50.1240">
    <property type="entry name" value="Phosphoglycerate mutase-like"/>
    <property type="match status" value="1"/>
</dbReference>
<proteinExistence type="inferred from homology"/>
<feature type="compositionally biased region" description="Basic and acidic residues" evidence="2">
    <location>
        <begin position="100"/>
        <end position="109"/>
    </location>
</feature>
<dbReference type="Pfam" id="PF00300">
    <property type="entry name" value="His_Phos_1"/>
    <property type="match status" value="1"/>
</dbReference>
<sequence>MQAKLKELRGLMASEHAARETIRDIAELNGGSIWRSSRRPEERARDPVRASAGSIPGRGAHAHRIGPRLRDLSAEDMSLVERARARASAEVARVGPVASRRPDIPERRPGAASRGAGRVRTSVDVIDHLRPDLIARAMGVNSHPTHAHRSSRPGNSTPTARPRSPRVEHVVLHSADLDLRGRLGEGRLVPRPPPGLGPSSRAMARPASGGGGGGARAVDFGGRSVGTVTVRPDHRRPDSFEREATAMREARDAEGPRRSFSLHRVSEYDRLVGEGRDVRILHVVRHAQGTHNVDQKYRDPRNHDARLTGFGEQQCEALSRTPAAIEAQRSASLVVTSPLTRCVQTALLSFPDIERREEVPFVALEYIRETVNFACDGRRRRSEIAADFPRVNFSADDGVGDEDELWARYENLCGPTSAHDGHRESRDLPSVADRGRAFFAWLRRRPEREVIVSSHSAFLRCVFSWGQDGGVRAAPDQALGESVWDGFGDVNVPVVDYRGDVKLECDLRRDWENCEMRTFLVAF</sequence>
<dbReference type="InterPro" id="IPR029033">
    <property type="entry name" value="His_PPase_superfam"/>
</dbReference>
<dbReference type="CDD" id="cd07067">
    <property type="entry name" value="HP_PGM_like"/>
    <property type="match status" value="1"/>
</dbReference>
<feature type="region of interest" description="Disordered" evidence="2">
    <location>
        <begin position="184"/>
        <end position="255"/>
    </location>
</feature>
<feature type="compositionally biased region" description="Low complexity" evidence="2">
    <location>
        <begin position="197"/>
        <end position="207"/>
    </location>
</feature>
<dbReference type="GO" id="GO:0016791">
    <property type="term" value="F:phosphatase activity"/>
    <property type="evidence" value="ECO:0007669"/>
    <property type="project" value="TreeGrafter"/>
</dbReference>
<evidence type="ECO:0000256" key="2">
    <source>
        <dbReference type="SAM" id="MobiDB-lite"/>
    </source>
</evidence>
<dbReference type="PANTHER" id="PTHR48100">
    <property type="entry name" value="BROAD-SPECIFICITY PHOSPHATASE YOR283W-RELATED"/>
    <property type="match status" value="1"/>
</dbReference>
<dbReference type="AlphaFoldDB" id="A0A7S0PW91"/>
<dbReference type="SMART" id="SM00855">
    <property type="entry name" value="PGAM"/>
    <property type="match status" value="1"/>
</dbReference>
<accession>A0A7S0PW91</accession>
<dbReference type="EMBL" id="HBEV01015436">
    <property type="protein sequence ID" value="CAD8594592.1"/>
    <property type="molecule type" value="Transcribed_RNA"/>
</dbReference>
<feature type="region of interest" description="Disordered" evidence="2">
    <location>
        <begin position="33"/>
        <end position="68"/>
    </location>
</feature>
<dbReference type="GO" id="GO:0005737">
    <property type="term" value="C:cytoplasm"/>
    <property type="evidence" value="ECO:0007669"/>
    <property type="project" value="TreeGrafter"/>
</dbReference>
<feature type="compositionally biased region" description="Basic and acidic residues" evidence="2">
    <location>
        <begin position="231"/>
        <end position="255"/>
    </location>
</feature>
<protein>
    <recommendedName>
        <fullName evidence="4">Phosphoglycerate mutase family protein</fullName>
    </recommendedName>
</protein>
<reference evidence="3" key="1">
    <citation type="submission" date="2021-01" db="EMBL/GenBank/DDBJ databases">
        <authorList>
            <person name="Corre E."/>
            <person name="Pelletier E."/>
            <person name="Niang G."/>
            <person name="Scheremetjew M."/>
            <person name="Finn R."/>
            <person name="Kale V."/>
            <person name="Holt S."/>
            <person name="Cochrane G."/>
            <person name="Meng A."/>
            <person name="Brown T."/>
            <person name="Cohen L."/>
        </authorList>
    </citation>
    <scope>NUCLEOTIDE SEQUENCE</scope>
    <source>
        <strain evidence="3">CCMP494</strain>
    </source>
</reference>
<feature type="region of interest" description="Disordered" evidence="2">
    <location>
        <begin position="94"/>
        <end position="119"/>
    </location>
</feature>
<dbReference type="SUPFAM" id="SSF53254">
    <property type="entry name" value="Phosphoglycerate mutase-like"/>
    <property type="match status" value="1"/>
</dbReference>
<feature type="compositionally biased region" description="Low complexity" evidence="2">
    <location>
        <begin position="110"/>
        <end position="119"/>
    </location>
</feature>
<feature type="compositionally biased region" description="Basic and acidic residues" evidence="2">
    <location>
        <begin position="38"/>
        <end position="48"/>
    </location>
</feature>
<evidence type="ECO:0008006" key="4">
    <source>
        <dbReference type="Google" id="ProtNLM"/>
    </source>
</evidence>
<comment type="similarity">
    <text evidence="1">Belongs to the phosphoglycerate mutase family.</text>
</comment>
<name>A0A7S0PW91_MICPS</name>
<evidence type="ECO:0000256" key="1">
    <source>
        <dbReference type="ARBA" id="ARBA00038362"/>
    </source>
</evidence>
<dbReference type="InterPro" id="IPR013078">
    <property type="entry name" value="His_Pase_superF_clade-1"/>
</dbReference>
<feature type="region of interest" description="Disordered" evidence="2">
    <location>
        <begin position="142"/>
        <end position="166"/>
    </location>
</feature>